<proteinExistence type="inferred from homology"/>
<keyword evidence="10" id="KW-1185">Reference proteome</keyword>
<dbReference type="CDD" id="cd06261">
    <property type="entry name" value="TM_PBP2"/>
    <property type="match status" value="1"/>
</dbReference>
<evidence type="ECO:0000256" key="5">
    <source>
        <dbReference type="ARBA" id="ARBA00022989"/>
    </source>
</evidence>
<sequence length="267" mass="28627">MPLVILGVVVVAAIAAPILAPYGPLERTADATGALNRLAPPSWDHPFGTTNLGRDVFSQVIWGARRSLTIGVCAALATVAIGINVGLLAGYFRGPVDNLLMRLTDVAYAIPFLPFAIVLVGIFGRSDVVLVVAIATLFWRTTARIVRAQVLSLRERPFIRSARAVGAAPLRIVYLHLLPNVVSMALLYAVLLVAEAIVAEATLSFLGLAPADSLSWGTVMFDAFTSGRLNTSWWWTFFPGLAIMLTVFAVSLCGRAIETRQLREVGA</sequence>
<feature type="transmembrane region" description="Helical" evidence="7">
    <location>
        <begin position="231"/>
        <end position="253"/>
    </location>
</feature>
<accession>A0A346Y172</accession>
<organism evidence="9 10">
    <name type="scientific">Euzebya pacifica</name>
    <dbReference type="NCBI Taxonomy" id="1608957"/>
    <lineage>
        <taxon>Bacteria</taxon>
        <taxon>Bacillati</taxon>
        <taxon>Actinomycetota</taxon>
        <taxon>Nitriliruptoria</taxon>
        <taxon>Euzebyales</taxon>
    </lineage>
</organism>
<keyword evidence="3" id="KW-1003">Cell membrane</keyword>
<comment type="subcellular location">
    <subcellularLocation>
        <location evidence="1 7">Cell membrane</location>
        <topology evidence="1 7">Multi-pass membrane protein</topology>
    </subcellularLocation>
</comment>
<dbReference type="AlphaFoldDB" id="A0A346Y172"/>
<keyword evidence="6 7" id="KW-0472">Membrane</keyword>
<keyword evidence="2 7" id="KW-0813">Transport</keyword>
<dbReference type="InterPro" id="IPR050366">
    <property type="entry name" value="BP-dependent_transpt_permease"/>
</dbReference>
<evidence type="ECO:0000256" key="2">
    <source>
        <dbReference type="ARBA" id="ARBA00022448"/>
    </source>
</evidence>
<evidence type="ECO:0000256" key="3">
    <source>
        <dbReference type="ARBA" id="ARBA00022475"/>
    </source>
</evidence>
<dbReference type="InterPro" id="IPR035906">
    <property type="entry name" value="MetI-like_sf"/>
</dbReference>
<dbReference type="GO" id="GO:0055085">
    <property type="term" value="P:transmembrane transport"/>
    <property type="evidence" value="ECO:0007669"/>
    <property type="project" value="InterPro"/>
</dbReference>
<feature type="domain" description="ABC transmembrane type-1" evidence="8">
    <location>
        <begin position="64"/>
        <end position="254"/>
    </location>
</feature>
<dbReference type="Pfam" id="PF00528">
    <property type="entry name" value="BPD_transp_1"/>
    <property type="match status" value="1"/>
</dbReference>
<dbReference type="PANTHER" id="PTHR43386:SF1">
    <property type="entry name" value="D,D-DIPEPTIDE TRANSPORT SYSTEM PERMEASE PROTEIN DDPC-RELATED"/>
    <property type="match status" value="1"/>
</dbReference>
<dbReference type="EMBL" id="CP031165">
    <property type="protein sequence ID" value="AXV08219.1"/>
    <property type="molecule type" value="Genomic_DNA"/>
</dbReference>
<dbReference type="Gene3D" id="1.10.3720.10">
    <property type="entry name" value="MetI-like"/>
    <property type="match status" value="1"/>
</dbReference>
<evidence type="ECO:0000259" key="8">
    <source>
        <dbReference type="PROSITE" id="PS50928"/>
    </source>
</evidence>
<keyword evidence="4 7" id="KW-0812">Transmembrane</keyword>
<dbReference type="SUPFAM" id="SSF161098">
    <property type="entry name" value="MetI-like"/>
    <property type="match status" value="1"/>
</dbReference>
<dbReference type="GO" id="GO:0005886">
    <property type="term" value="C:plasma membrane"/>
    <property type="evidence" value="ECO:0007669"/>
    <property type="project" value="UniProtKB-SubCell"/>
</dbReference>
<evidence type="ECO:0000256" key="7">
    <source>
        <dbReference type="RuleBase" id="RU363032"/>
    </source>
</evidence>
<dbReference type="PROSITE" id="PS50928">
    <property type="entry name" value="ABC_TM1"/>
    <property type="match status" value="1"/>
</dbReference>
<evidence type="ECO:0000256" key="6">
    <source>
        <dbReference type="ARBA" id="ARBA00023136"/>
    </source>
</evidence>
<protein>
    <submittedName>
        <fullName evidence="9">Oligopeptide transport system permease protein OppC</fullName>
    </submittedName>
</protein>
<comment type="similarity">
    <text evidence="7">Belongs to the binding-protein-dependent transport system permease family.</text>
</comment>
<dbReference type="RefSeq" id="WP_164710683.1">
    <property type="nucleotide sequence ID" value="NZ_CP031165.1"/>
</dbReference>
<dbReference type="Proteomes" id="UP000264006">
    <property type="component" value="Chromosome"/>
</dbReference>
<evidence type="ECO:0000313" key="9">
    <source>
        <dbReference type="EMBL" id="AXV08219.1"/>
    </source>
</evidence>
<dbReference type="PANTHER" id="PTHR43386">
    <property type="entry name" value="OLIGOPEPTIDE TRANSPORT SYSTEM PERMEASE PROTEIN APPC"/>
    <property type="match status" value="1"/>
</dbReference>
<dbReference type="KEGG" id="euz:DVS28_a3546"/>
<name>A0A346Y172_9ACTN</name>
<feature type="transmembrane region" description="Helical" evidence="7">
    <location>
        <begin position="68"/>
        <end position="91"/>
    </location>
</feature>
<evidence type="ECO:0000256" key="1">
    <source>
        <dbReference type="ARBA" id="ARBA00004651"/>
    </source>
</evidence>
<reference evidence="9 10" key="1">
    <citation type="submission" date="2018-09" db="EMBL/GenBank/DDBJ databases">
        <title>Complete genome sequence of Euzebya sp. DY32-46 isolated from seawater of Pacific Ocean.</title>
        <authorList>
            <person name="Xu L."/>
            <person name="Wu Y.-H."/>
            <person name="Xu X.-W."/>
        </authorList>
    </citation>
    <scope>NUCLEOTIDE SEQUENCE [LARGE SCALE GENOMIC DNA]</scope>
    <source>
        <strain evidence="9 10">DY32-46</strain>
    </source>
</reference>
<evidence type="ECO:0000256" key="4">
    <source>
        <dbReference type="ARBA" id="ARBA00022692"/>
    </source>
</evidence>
<dbReference type="InterPro" id="IPR000515">
    <property type="entry name" value="MetI-like"/>
</dbReference>
<keyword evidence="5 7" id="KW-1133">Transmembrane helix</keyword>
<gene>
    <name evidence="9" type="ORF">DVS28_a3546</name>
</gene>
<evidence type="ECO:0000313" key="10">
    <source>
        <dbReference type="Proteomes" id="UP000264006"/>
    </source>
</evidence>